<dbReference type="Proteomes" id="UP000197138">
    <property type="component" value="Unassembled WGS sequence"/>
</dbReference>
<reference evidence="3" key="1">
    <citation type="journal article" date="2017" name="Plant J.">
        <title>The pomegranate (Punica granatum L.) genome and the genomics of punicalagin biosynthesis.</title>
        <authorList>
            <person name="Qin G."/>
            <person name="Xu C."/>
            <person name="Ming R."/>
            <person name="Tang H."/>
            <person name="Guyot R."/>
            <person name="Kramer E.M."/>
            <person name="Hu Y."/>
            <person name="Yi X."/>
            <person name="Qi Y."/>
            <person name="Xu X."/>
            <person name="Gao Z."/>
            <person name="Pan H."/>
            <person name="Jian J."/>
            <person name="Tian Y."/>
            <person name="Yue Z."/>
            <person name="Xu Y."/>
        </authorList>
    </citation>
    <scope>NUCLEOTIDE SEQUENCE [LARGE SCALE GENOMIC DNA]</scope>
    <source>
        <strain evidence="3">cv. Dabenzi</strain>
    </source>
</reference>
<evidence type="ECO:0000313" key="3">
    <source>
        <dbReference type="Proteomes" id="UP000197138"/>
    </source>
</evidence>
<sequence length="109" mass="11825">MNRTRSDRTEPPEGKPPGSALGRTARKNAGPDWGSWAWLGLDRACEKKKKTGPWPVSRRAAGIGGQRRRRAWGRRFSPLDAATTAGMDAGDSSGRCRCFAVVDRDLTGA</sequence>
<proteinExistence type="predicted"/>
<name>A0A218W675_PUNGR</name>
<comment type="caution">
    <text evidence="2">The sequence shown here is derived from an EMBL/GenBank/DDBJ whole genome shotgun (WGS) entry which is preliminary data.</text>
</comment>
<dbReference type="EMBL" id="MTKT01005369">
    <property type="protein sequence ID" value="OWM68043.1"/>
    <property type="molecule type" value="Genomic_DNA"/>
</dbReference>
<accession>A0A218W675</accession>
<gene>
    <name evidence="2" type="ORF">CDL15_Pgr017611</name>
</gene>
<organism evidence="2 3">
    <name type="scientific">Punica granatum</name>
    <name type="common">Pomegranate</name>
    <dbReference type="NCBI Taxonomy" id="22663"/>
    <lineage>
        <taxon>Eukaryota</taxon>
        <taxon>Viridiplantae</taxon>
        <taxon>Streptophyta</taxon>
        <taxon>Embryophyta</taxon>
        <taxon>Tracheophyta</taxon>
        <taxon>Spermatophyta</taxon>
        <taxon>Magnoliopsida</taxon>
        <taxon>eudicotyledons</taxon>
        <taxon>Gunneridae</taxon>
        <taxon>Pentapetalae</taxon>
        <taxon>rosids</taxon>
        <taxon>malvids</taxon>
        <taxon>Myrtales</taxon>
        <taxon>Lythraceae</taxon>
        <taxon>Punica</taxon>
    </lineage>
</organism>
<evidence type="ECO:0000313" key="2">
    <source>
        <dbReference type="EMBL" id="OWM68043.1"/>
    </source>
</evidence>
<feature type="compositionally biased region" description="Basic and acidic residues" evidence="1">
    <location>
        <begin position="1"/>
        <end position="13"/>
    </location>
</feature>
<feature type="region of interest" description="Disordered" evidence="1">
    <location>
        <begin position="1"/>
        <end position="32"/>
    </location>
</feature>
<evidence type="ECO:0000256" key="1">
    <source>
        <dbReference type="SAM" id="MobiDB-lite"/>
    </source>
</evidence>
<dbReference type="AlphaFoldDB" id="A0A218W675"/>
<protein>
    <submittedName>
        <fullName evidence="2">Uncharacterized protein</fullName>
    </submittedName>
</protein>
<feature type="region of interest" description="Disordered" evidence="1">
    <location>
        <begin position="49"/>
        <end position="75"/>
    </location>
</feature>